<comment type="similarity">
    <text evidence="2 8">Belongs to the NiCoT transporter (TC 2.A.52) family.</text>
</comment>
<gene>
    <name evidence="9" type="primary">nixA_2</name>
    <name evidence="9" type="ORF">GTS_38550</name>
</gene>
<keyword evidence="7 8" id="KW-0472">Membrane</keyword>
<proteinExistence type="inferred from homology"/>
<keyword evidence="3 8" id="KW-0813">Transport</keyword>
<feature type="transmembrane region" description="Helical" evidence="8">
    <location>
        <begin position="243"/>
        <end position="263"/>
    </location>
</feature>
<name>A0A4D4JA80_9PSEU</name>
<dbReference type="GO" id="GO:0015099">
    <property type="term" value="F:nickel cation transmembrane transporter activity"/>
    <property type="evidence" value="ECO:0007669"/>
    <property type="project" value="UniProtKB-UniRule"/>
</dbReference>
<evidence type="ECO:0000313" key="10">
    <source>
        <dbReference type="Proteomes" id="UP000298860"/>
    </source>
</evidence>
<dbReference type="GO" id="GO:0005886">
    <property type="term" value="C:plasma membrane"/>
    <property type="evidence" value="ECO:0007669"/>
    <property type="project" value="UniProtKB-SubCell"/>
</dbReference>
<feature type="transmembrane region" description="Helical" evidence="8">
    <location>
        <begin position="100"/>
        <end position="122"/>
    </location>
</feature>
<feature type="transmembrane region" description="Helical" evidence="8">
    <location>
        <begin position="213"/>
        <end position="237"/>
    </location>
</feature>
<comment type="caution">
    <text evidence="9">The sequence shown here is derived from an EMBL/GenBank/DDBJ whole genome shotgun (WGS) entry which is preliminary data.</text>
</comment>
<dbReference type="EMBL" id="BJFL01000022">
    <property type="protein sequence ID" value="GDY32222.1"/>
    <property type="molecule type" value="Genomic_DNA"/>
</dbReference>
<feature type="transmembrane region" description="Helical" evidence="8">
    <location>
        <begin position="330"/>
        <end position="350"/>
    </location>
</feature>
<feature type="transmembrane region" description="Helical" evidence="8">
    <location>
        <begin position="142"/>
        <end position="167"/>
    </location>
</feature>
<keyword evidence="6 8" id="KW-1133">Transmembrane helix</keyword>
<evidence type="ECO:0000256" key="7">
    <source>
        <dbReference type="ARBA" id="ARBA00023136"/>
    </source>
</evidence>
<sequence>MAAEAGTSRRGIRLGRREWAGVGGMAGFVALLHVLGWGTLALVVAPHHYALGSGGVFGLGLGLAAYTLGMRHAFDADHIAAIDNTTRKLMADGRRPLSTGFWFSLGHSTIVFGMCVLLGVGVRAVAGEATDEASPLHEVGGLIGTLVSGVFLLLIGIINLVVLAGIVRVFRRMRRGEFDERELERRLDERGFLNRFLGGVTRAIRAPWQMYPLGMLFGLGFDTFTEISLLVLAGGAAAVNLPWYAILTLPVLFAAGMSLLDSIDGCFMNFAYGWAFANPVRKVFYNITVTALSVAVALVIGMVELLGLVAEKLDVHRGPLAWLAGLDLNAVGYGVVGLFVVTWLVALAVYRLARVEERWSAVEPAAET</sequence>
<evidence type="ECO:0000256" key="2">
    <source>
        <dbReference type="ARBA" id="ARBA00010892"/>
    </source>
</evidence>
<feature type="transmembrane region" description="Helical" evidence="8">
    <location>
        <begin position="49"/>
        <end position="68"/>
    </location>
</feature>
<dbReference type="AlphaFoldDB" id="A0A4D4JA80"/>
<dbReference type="OrthoDB" id="9776706at2"/>
<dbReference type="InterPro" id="IPR011541">
    <property type="entry name" value="Ni/Co_transpt_high_affinity"/>
</dbReference>
<dbReference type="RefSeq" id="WP_137815256.1">
    <property type="nucleotide sequence ID" value="NZ_BJFL01000022.1"/>
</dbReference>
<reference evidence="10" key="1">
    <citation type="submission" date="2019-04" db="EMBL/GenBank/DDBJ databases">
        <title>Draft genome sequence of Pseudonocardiaceae bacterium SL3-2-4.</title>
        <authorList>
            <person name="Ningsih F."/>
            <person name="Yokota A."/>
            <person name="Sakai Y."/>
            <person name="Nanatani K."/>
            <person name="Yabe S."/>
            <person name="Oetari A."/>
            <person name="Sjamsuridzal W."/>
        </authorList>
    </citation>
    <scope>NUCLEOTIDE SEQUENCE [LARGE SCALE GENOMIC DNA]</scope>
    <source>
        <strain evidence="10">SL3-2-4</strain>
    </source>
</reference>
<evidence type="ECO:0000256" key="1">
    <source>
        <dbReference type="ARBA" id="ARBA00004127"/>
    </source>
</evidence>
<dbReference type="InterPro" id="IPR004688">
    <property type="entry name" value="Ni/Co_transpt"/>
</dbReference>
<accession>A0A4D4JA80</accession>
<dbReference type="NCBIfam" id="TIGR00802">
    <property type="entry name" value="nico"/>
    <property type="match status" value="1"/>
</dbReference>
<evidence type="ECO:0000256" key="5">
    <source>
        <dbReference type="ARBA" id="ARBA00022692"/>
    </source>
</evidence>
<feature type="transmembrane region" description="Helical" evidence="8">
    <location>
        <begin position="19"/>
        <end position="43"/>
    </location>
</feature>
<evidence type="ECO:0000256" key="8">
    <source>
        <dbReference type="RuleBase" id="RU362101"/>
    </source>
</evidence>
<organism evidence="9 10">
    <name type="scientific">Gandjariella thermophila</name>
    <dbReference type="NCBI Taxonomy" id="1931992"/>
    <lineage>
        <taxon>Bacteria</taxon>
        <taxon>Bacillati</taxon>
        <taxon>Actinomycetota</taxon>
        <taxon>Actinomycetes</taxon>
        <taxon>Pseudonocardiales</taxon>
        <taxon>Pseudonocardiaceae</taxon>
        <taxon>Gandjariella</taxon>
    </lineage>
</organism>
<dbReference type="PANTHER" id="PTHR31611">
    <property type="entry name" value="HIGH-AFFINITY NICKEL TRANSPORT PROTEIN NIC1"/>
    <property type="match status" value="1"/>
</dbReference>
<evidence type="ECO:0000256" key="4">
    <source>
        <dbReference type="ARBA" id="ARBA00022596"/>
    </source>
</evidence>
<keyword evidence="4" id="KW-0533">Nickel</keyword>
<keyword evidence="10" id="KW-1185">Reference proteome</keyword>
<keyword evidence="5 8" id="KW-0812">Transmembrane</keyword>
<evidence type="ECO:0000256" key="6">
    <source>
        <dbReference type="ARBA" id="ARBA00022989"/>
    </source>
</evidence>
<dbReference type="GO" id="GO:0012505">
    <property type="term" value="C:endomembrane system"/>
    <property type="evidence" value="ECO:0007669"/>
    <property type="project" value="UniProtKB-SubCell"/>
</dbReference>
<dbReference type="PANTHER" id="PTHR31611:SF0">
    <property type="entry name" value="HIGH-AFFINITY NICKEL TRANSPORT PROTEIN NIC1"/>
    <property type="match status" value="1"/>
</dbReference>
<dbReference type="Proteomes" id="UP000298860">
    <property type="component" value="Unassembled WGS sequence"/>
</dbReference>
<dbReference type="Pfam" id="PF03824">
    <property type="entry name" value="NicO"/>
    <property type="match status" value="1"/>
</dbReference>
<evidence type="ECO:0000313" key="9">
    <source>
        <dbReference type="EMBL" id="GDY32222.1"/>
    </source>
</evidence>
<comment type="subcellular location">
    <subcellularLocation>
        <location evidence="8">Cell membrane</location>
        <topology evidence="8">Multi-pass membrane protein</topology>
    </subcellularLocation>
    <subcellularLocation>
        <location evidence="1">Endomembrane system</location>
        <topology evidence="1">Multi-pass membrane protein</topology>
    </subcellularLocation>
</comment>
<protein>
    <recommendedName>
        <fullName evidence="8">Nickel/cobalt efflux system</fullName>
    </recommendedName>
</protein>
<feature type="transmembrane region" description="Helical" evidence="8">
    <location>
        <begin position="283"/>
        <end position="310"/>
    </location>
</feature>
<evidence type="ECO:0000256" key="3">
    <source>
        <dbReference type="ARBA" id="ARBA00022448"/>
    </source>
</evidence>